<evidence type="ECO:0000313" key="2">
    <source>
        <dbReference type="EMBL" id="KAG2333109.1"/>
    </source>
</evidence>
<name>A0A8X7WNV3_BRACI</name>
<gene>
    <name evidence="2" type="ORF">Bca52824_004289</name>
</gene>
<reference evidence="2 3" key="1">
    <citation type="submission" date="2020-02" db="EMBL/GenBank/DDBJ databases">
        <authorList>
            <person name="Ma Q."/>
            <person name="Huang Y."/>
            <person name="Song X."/>
            <person name="Pei D."/>
        </authorList>
    </citation>
    <scope>NUCLEOTIDE SEQUENCE [LARGE SCALE GENOMIC DNA]</scope>
    <source>
        <strain evidence="2">Sxm20200214</strain>
        <tissue evidence="2">Leaf</tissue>
    </source>
</reference>
<feature type="region of interest" description="Disordered" evidence="1">
    <location>
        <begin position="162"/>
        <end position="188"/>
    </location>
</feature>
<accession>A0A8X7WNV3</accession>
<keyword evidence="3" id="KW-1185">Reference proteome</keyword>
<dbReference type="Gene3D" id="3.80.10.10">
    <property type="entry name" value="Ribonuclease Inhibitor"/>
    <property type="match status" value="1"/>
</dbReference>
<dbReference type="EMBL" id="JAAMPC010000001">
    <property type="protein sequence ID" value="KAG2333109.1"/>
    <property type="molecule type" value="Genomic_DNA"/>
</dbReference>
<sequence>MESLFYIDFSSNTLTGEIPLAITKLKSLIHLNCTGSQMIDSSGIHVYVKRNKSSSDLPYNQVSRSSPLWICSPLSYPSISCPPTPVHQLLSIHLSHIDLIPTNLLSASFMYTRSLSTNLMSSNHHPTLSSMPIQFMHHMFPLLTMTEMMVRTTAGSTIAMARKSNHSEDDASDGQICGYNGEISKGNS</sequence>
<dbReference type="AlphaFoldDB" id="A0A8X7WNV3"/>
<comment type="caution">
    <text evidence="2">The sequence shown here is derived from an EMBL/GenBank/DDBJ whole genome shotgun (WGS) entry which is preliminary data.</text>
</comment>
<protein>
    <submittedName>
        <fullName evidence="2">Uncharacterized protein</fullName>
    </submittedName>
</protein>
<dbReference type="InterPro" id="IPR032675">
    <property type="entry name" value="LRR_dom_sf"/>
</dbReference>
<organism evidence="2 3">
    <name type="scientific">Brassica carinata</name>
    <name type="common">Ethiopian mustard</name>
    <name type="synonym">Abyssinian cabbage</name>
    <dbReference type="NCBI Taxonomy" id="52824"/>
    <lineage>
        <taxon>Eukaryota</taxon>
        <taxon>Viridiplantae</taxon>
        <taxon>Streptophyta</taxon>
        <taxon>Embryophyta</taxon>
        <taxon>Tracheophyta</taxon>
        <taxon>Spermatophyta</taxon>
        <taxon>Magnoliopsida</taxon>
        <taxon>eudicotyledons</taxon>
        <taxon>Gunneridae</taxon>
        <taxon>Pentapetalae</taxon>
        <taxon>rosids</taxon>
        <taxon>malvids</taxon>
        <taxon>Brassicales</taxon>
        <taxon>Brassicaceae</taxon>
        <taxon>Brassiceae</taxon>
        <taxon>Brassica</taxon>
    </lineage>
</organism>
<proteinExistence type="predicted"/>
<dbReference type="Proteomes" id="UP000886595">
    <property type="component" value="Unassembled WGS sequence"/>
</dbReference>
<evidence type="ECO:0000256" key="1">
    <source>
        <dbReference type="SAM" id="MobiDB-lite"/>
    </source>
</evidence>
<evidence type="ECO:0000313" key="3">
    <source>
        <dbReference type="Proteomes" id="UP000886595"/>
    </source>
</evidence>